<organism evidence="1">
    <name type="scientific">Porphyromonas phage phage020a_SJD2</name>
    <dbReference type="NCBI Taxonomy" id="3154110"/>
    <lineage>
        <taxon>Viruses</taxon>
        <taxon>Duplodnaviria</taxon>
        <taxon>Heunggongvirae</taxon>
        <taxon>Uroviricota</taxon>
        <taxon>Caudoviricetes</taxon>
        <taxon>Nixviridae</taxon>
        <taxon>Schifferlevirus</taxon>
        <taxon>Schifferlevirus pging00N</taxon>
    </lineage>
</organism>
<dbReference type="EMBL" id="BK068101">
    <property type="protein sequence ID" value="DBA55585.1"/>
    <property type="molecule type" value="Genomic_DNA"/>
</dbReference>
<evidence type="ECO:0000313" key="1">
    <source>
        <dbReference type="EMBL" id="DBA55585.1"/>
    </source>
</evidence>
<name>A0AAT9JC96_9CAUD</name>
<accession>A0AAT9JC96</accession>
<reference evidence="1" key="2">
    <citation type="submission" date="2024-05" db="EMBL/GenBank/DDBJ databases">
        <authorList>
            <person name="Matrishin C.B."/>
            <person name="Kauffman K.M."/>
        </authorList>
    </citation>
    <scope>NUCLEOTIDE SEQUENCE</scope>
</reference>
<protein>
    <submittedName>
        <fullName evidence="1">Uncharacterized protein</fullName>
    </submittedName>
</protein>
<proteinExistence type="predicted"/>
<sequence>MRIVKKALFDTEKWPNVLVMSGLFFQNEIPEKTNARNLHAPLSPPLRAHCAPLAGNVTGGGWGCPFEARVASLASHRGKYKRDKSARVGSRALEGARRMLLYRLLPIQPQAASGRGNPARLVRL</sequence>
<reference evidence="1" key="1">
    <citation type="journal article" date="2023" name="Microbiome">
        <title>Phages are unrecognized players in the ecology of the oral pathogen Porphyromonas gingivalis.</title>
        <authorList>
            <person name="Matrishin C.B."/>
            <person name="Haase E.M."/>
            <person name="Dewhirst F.E."/>
            <person name="Mark Welch J.L."/>
            <person name="Miranda-Sanchez F."/>
            <person name="Chen T."/>
            <person name="MacFarland D.C."/>
            <person name="Kauffman K.M."/>
        </authorList>
    </citation>
    <scope>NUCLEOTIDE SEQUENCE</scope>
</reference>